<evidence type="ECO:0000256" key="4">
    <source>
        <dbReference type="ARBA" id="ARBA00023125"/>
    </source>
</evidence>
<evidence type="ECO:0000313" key="8">
    <source>
        <dbReference type="EMBL" id="KAK9806543.1"/>
    </source>
</evidence>
<dbReference type="GO" id="GO:0003681">
    <property type="term" value="F:bent DNA binding"/>
    <property type="evidence" value="ECO:0007669"/>
    <property type="project" value="TreeGrafter"/>
</dbReference>
<keyword evidence="9" id="KW-1185">Reference proteome</keyword>
<dbReference type="Proteomes" id="UP001465755">
    <property type="component" value="Unassembled WGS sequence"/>
</dbReference>
<evidence type="ECO:0000256" key="6">
    <source>
        <dbReference type="ARBA" id="ARBA00023242"/>
    </source>
</evidence>
<comment type="caution">
    <text evidence="8">The sequence shown here is derived from an EMBL/GenBank/DDBJ whole genome shotgun (WGS) entry which is preliminary data.</text>
</comment>
<comment type="similarity">
    <text evidence="2">Belongs to the SNAPC3/SRD2 family.</text>
</comment>
<evidence type="ECO:0000256" key="2">
    <source>
        <dbReference type="ARBA" id="ARBA00010410"/>
    </source>
</evidence>
<dbReference type="GO" id="GO:0001046">
    <property type="term" value="F:core promoter sequence-specific DNA binding"/>
    <property type="evidence" value="ECO:0007669"/>
    <property type="project" value="TreeGrafter"/>
</dbReference>
<evidence type="ECO:0000256" key="3">
    <source>
        <dbReference type="ARBA" id="ARBA00023015"/>
    </source>
</evidence>
<protein>
    <recommendedName>
        <fullName evidence="10">snRNA-activating protein complex subunit 3</fullName>
    </recommendedName>
</protein>
<dbReference type="GO" id="GO:0000978">
    <property type="term" value="F:RNA polymerase II cis-regulatory region sequence-specific DNA binding"/>
    <property type="evidence" value="ECO:0007669"/>
    <property type="project" value="TreeGrafter"/>
</dbReference>
<evidence type="ECO:0000256" key="5">
    <source>
        <dbReference type="ARBA" id="ARBA00023163"/>
    </source>
</evidence>
<accession>A0AAW1PEJ2</accession>
<feature type="region of interest" description="Disordered" evidence="7">
    <location>
        <begin position="242"/>
        <end position="283"/>
    </location>
</feature>
<gene>
    <name evidence="8" type="ORF">WJX73_009403</name>
</gene>
<feature type="region of interest" description="Disordered" evidence="7">
    <location>
        <begin position="172"/>
        <end position="191"/>
    </location>
</feature>
<dbReference type="PANTHER" id="PTHR13421">
    <property type="entry name" value="SNRNA-ACTIVATING PROTEIN COMPLEX SUBUNIT 3"/>
    <property type="match status" value="1"/>
</dbReference>
<dbReference type="GO" id="GO:0042795">
    <property type="term" value="P:snRNA transcription by RNA polymerase II"/>
    <property type="evidence" value="ECO:0007669"/>
    <property type="project" value="TreeGrafter"/>
</dbReference>
<evidence type="ECO:0000313" key="9">
    <source>
        <dbReference type="Proteomes" id="UP001465755"/>
    </source>
</evidence>
<proteinExistence type="inferred from homology"/>
<name>A0AAW1PEJ2_9CHLO</name>
<evidence type="ECO:0008006" key="10">
    <source>
        <dbReference type="Google" id="ProtNLM"/>
    </source>
</evidence>
<reference evidence="8 9" key="1">
    <citation type="journal article" date="2024" name="Nat. Commun.">
        <title>Phylogenomics reveals the evolutionary origins of lichenization in chlorophyte algae.</title>
        <authorList>
            <person name="Puginier C."/>
            <person name="Libourel C."/>
            <person name="Otte J."/>
            <person name="Skaloud P."/>
            <person name="Haon M."/>
            <person name="Grisel S."/>
            <person name="Petersen M."/>
            <person name="Berrin J.G."/>
            <person name="Delaux P.M."/>
            <person name="Dal Grande F."/>
            <person name="Keller J."/>
        </authorList>
    </citation>
    <scope>NUCLEOTIDE SEQUENCE [LARGE SCALE GENOMIC DNA]</scope>
    <source>
        <strain evidence="8 9">SAG 2036</strain>
    </source>
</reference>
<keyword evidence="6" id="KW-0539">Nucleus</keyword>
<dbReference type="Pfam" id="PF12251">
    <property type="entry name" value="SNAPC3"/>
    <property type="match status" value="1"/>
</dbReference>
<dbReference type="GO" id="GO:0005634">
    <property type="term" value="C:nucleus"/>
    <property type="evidence" value="ECO:0007669"/>
    <property type="project" value="UniProtKB-SubCell"/>
</dbReference>
<dbReference type="GO" id="GO:0042796">
    <property type="term" value="P:snRNA transcription by RNA polymerase III"/>
    <property type="evidence" value="ECO:0007669"/>
    <property type="project" value="TreeGrafter"/>
</dbReference>
<sequence>MARTRGPLLEASFFSTAFSVAAFQEEATELVEQLSRACTCPEDPQLLRDTDASDLRFFPRQQLEAQALQPVQYRTHSAEHASGLSSLTPADGEDKDDKDDDIYILPDAPKRRRTRAKHAGNVQGKPYQAPAGEFEAAAARKAALDGVRNAWDQQLNNAAQALETVRAAVTGSARGPKGIHPVKRMEEAPVAADRDLAQPAAESTSAEQLAEDEVILILTVYKAEPPALRKLQEVAVLGSQPVQHLKSRDMGPPPPPQPGSCEGCSPSIDPAAAPKPGENARQGPEFTAREMSSVSFAELGLRAGAAAGYSLCHQGCCEHQLAVSDVRRLHPHDPRERSDYPMVLYQAYSNRQLCDMCEKHAATKVTYDDIVAHKCPALWCALCYEKLHYDAEDQVIDPSHKVFPYISG</sequence>
<dbReference type="GO" id="GO:0001006">
    <property type="term" value="F:RNA polymerase III type 3 promoter sequence-specific DNA binding"/>
    <property type="evidence" value="ECO:0007669"/>
    <property type="project" value="TreeGrafter"/>
</dbReference>
<dbReference type="PANTHER" id="PTHR13421:SF16">
    <property type="entry name" value="SNRNA-ACTIVATING PROTEIN COMPLEX SUBUNIT 3"/>
    <property type="match status" value="1"/>
</dbReference>
<feature type="compositionally biased region" description="Acidic residues" evidence="7">
    <location>
        <begin position="91"/>
        <end position="102"/>
    </location>
</feature>
<dbReference type="GO" id="GO:0019185">
    <property type="term" value="C:snRNA-activating protein complex"/>
    <property type="evidence" value="ECO:0007669"/>
    <property type="project" value="TreeGrafter"/>
</dbReference>
<dbReference type="InterPro" id="IPR022042">
    <property type="entry name" value="snRNA-activating_su3"/>
</dbReference>
<evidence type="ECO:0000256" key="7">
    <source>
        <dbReference type="SAM" id="MobiDB-lite"/>
    </source>
</evidence>
<organism evidence="8 9">
    <name type="scientific">Symbiochloris irregularis</name>
    <dbReference type="NCBI Taxonomy" id="706552"/>
    <lineage>
        <taxon>Eukaryota</taxon>
        <taxon>Viridiplantae</taxon>
        <taxon>Chlorophyta</taxon>
        <taxon>core chlorophytes</taxon>
        <taxon>Trebouxiophyceae</taxon>
        <taxon>Trebouxiales</taxon>
        <taxon>Trebouxiaceae</taxon>
        <taxon>Symbiochloris</taxon>
    </lineage>
</organism>
<dbReference type="EMBL" id="JALJOQ010000037">
    <property type="protein sequence ID" value="KAK9806543.1"/>
    <property type="molecule type" value="Genomic_DNA"/>
</dbReference>
<keyword evidence="5" id="KW-0804">Transcription</keyword>
<comment type="subcellular location">
    <subcellularLocation>
        <location evidence="1">Nucleus</location>
    </subcellularLocation>
</comment>
<dbReference type="AlphaFoldDB" id="A0AAW1PEJ2"/>
<keyword evidence="4" id="KW-0238">DNA-binding</keyword>
<keyword evidence="3" id="KW-0805">Transcription regulation</keyword>
<evidence type="ECO:0000256" key="1">
    <source>
        <dbReference type="ARBA" id="ARBA00004123"/>
    </source>
</evidence>
<feature type="region of interest" description="Disordered" evidence="7">
    <location>
        <begin position="70"/>
        <end position="103"/>
    </location>
</feature>